<dbReference type="Proteomes" id="UP001165740">
    <property type="component" value="Chromosome 1"/>
</dbReference>
<dbReference type="Gene3D" id="3.30.420.40">
    <property type="match status" value="1"/>
</dbReference>
<comment type="similarity">
    <text evidence="1">Belongs to the eukaryotic-type N-acetylglucosamine kinase family.</text>
</comment>
<evidence type="ECO:0000256" key="4">
    <source>
        <dbReference type="ARBA" id="ARBA00031123"/>
    </source>
</evidence>
<proteinExistence type="inferred from homology"/>
<dbReference type="GO" id="GO:0045127">
    <property type="term" value="F:N-acetylglucosamine kinase activity"/>
    <property type="evidence" value="ECO:0007669"/>
    <property type="project" value="UniProtKB-EC"/>
</dbReference>
<dbReference type="PANTHER" id="PTHR12862:SF0">
    <property type="entry name" value="N-ACETYL-D-GLUCOSAMINE KINASE"/>
    <property type="match status" value="1"/>
</dbReference>
<dbReference type="AlphaFoldDB" id="A0A9W3B0X2"/>
<accession>A0A9W3B0X2</accession>
<evidence type="ECO:0000313" key="7">
    <source>
        <dbReference type="RefSeq" id="XP_055893116.1"/>
    </source>
</evidence>
<dbReference type="CDD" id="cd24078">
    <property type="entry name" value="ASKHA_NBD_NAGK_meta"/>
    <property type="match status" value="1"/>
</dbReference>
<evidence type="ECO:0000256" key="3">
    <source>
        <dbReference type="ARBA" id="ARBA00014974"/>
    </source>
</evidence>
<reference evidence="7" key="1">
    <citation type="submission" date="2025-08" db="UniProtKB">
        <authorList>
            <consortium name="RefSeq"/>
        </authorList>
    </citation>
    <scope>IDENTIFICATION</scope>
</reference>
<organism evidence="6 7">
    <name type="scientific">Biomphalaria glabrata</name>
    <name type="common">Bloodfluke planorb</name>
    <name type="synonym">Freshwater snail</name>
    <dbReference type="NCBI Taxonomy" id="6526"/>
    <lineage>
        <taxon>Eukaryota</taxon>
        <taxon>Metazoa</taxon>
        <taxon>Spiralia</taxon>
        <taxon>Lophotrochozoa</taxon>
        <taxon>Mollusca</taxon>
        <taxon>Gastropoda</taxon>
        <taxon>Heterobranchia</taxon>
        <taxon>Euthyneura</taxon>
        <taxon>Panpulmonata</taxon>
        <taxon>Hygrophila</taxon>
        <taxon>Lymnaeoidea</taxon>
        <taxon>Planorbidae</taxon>
        <taxon>Biomphalaria</taxon>
    </lineage>
</organism>
<evidence type="ECO:0000313" key="6">
    <source>
        <dbReference type="Proteomes" id="UP001165740"/>
    </source>
</evidence>
<dbReference type="OMA" id="IETRYDM"/>
<feature type="domain" description="ATPase BadF/BadG/BcrA/BcrD type" evidence="5">
    <location>
        <begin position="48"/>
        <end position="355"/>
    </location>
</feature>
<dbReference type="InterPro" id="IPR002731">
    <property type="entry name" value="ATPase_BadF"/>
</dbReference>
<dbReference type="RefSeq" id="XP_055893116.1">
    <property type="nucleotide sequence ID" value="XM_056037141.1"/>
</dbReference>
<evidence type="ECO:0000259" key="5">
    <source>
        <dbReference type="Pfam" id="PF01869"/>
    </source>
</evidence>
<gene>
    <name evidence="7" type="primary">LOC106059028</name>
</gene>
<dbReference type="PANTHER" id="PTHR12862">
    <property type="entry name" value="BADF TYPE ATPASE DOMAIN-CONTAINING PROTEIN"/>
    <property type="match status" value="1"/>
</dbReference>
<dbReference type="OrthoDB" id="311172at2759"/>
<dbReference type="GeneID" id="106059028"/>
<dbReference type="SUPFAM" id="SSF53067">
    <property type="entry name" value="Actin-like ATPase domain"/>
    <property type="match status" value="2"/>
</dbReference>
<dbReference type="InterPro" id="IPR039758">
    <property type="entry name" value="NAGK-like"/>
</dbReference>
<evidence type="ECO:0000256" key="1">
    <source>
        <dbReference type="ARBA" id="ARBA00006198"/>
    </source>
</evidence>
<name>A0A9W3B0X2_BIOGL</name>
<dbReference type="EC" id="2.7.1.59" evidence="2"/>
<dbReference type="Pfam" id="PF01869">
    <property type="entry name" value="BcrAD_BadFG"/>
    <property type="match status" value="1"/>
</dbReference>
<dbReference type="InterPro" id="IPR043129">
    <property type="entry name" value="ATPase_NBD"/>
</dbReference>
<sequence length="385" mass="41657">MICVTICVTKRGYPPLSSSFIFFSQLVNTRIGLSVVIMSCDNIVLYGGVEGGASNTKFVLVNSDGKILSSSYGSGTNQYLIGVEECLKRINALVQEALVKADLPTSVTLEALGMSLSGGDEKSVQSEIKEYLRTHYPNLARHYFVGSDTQSVLAAALPNGGVVLIAGTGSNCQLINPDGSLARCGGWGHLIGDEGSACWISLKAIKIFFDHEDGMFPCSYDVTAVKDAIYKYYDIRDRSGLLDHLYTNFNKAKFSGLCKELARVGLEKKDPLCCEIFEEAGKILARHLYGISNKIEKDLKEREGGLPIVCVGSVFKSWDLLKPGFLKEMKSVLAETNIHEVTLLRLNSEASIGAAALGAHASGKALPLDYANNATVFFHSVFTNP</sequence>
<protein>
    <recommendedName>
        <fullName evidence="3">N-acetyl-D-glucosamine kinase</fullName>
        <ecNumber evidence="2">2.7.1.59</ecNumber>
    </recommendedName>
    <alternativeName>
        <fullName evidence="4">GlcNAc kinase</fullName>
    </alternativeName>
</protein>
<keyword evidence="6" id="KW-1185">Reference proteome</keyword>
<evidence type="ECO:0000256" key="2">
    <source>
        <dbReference type="ARBA" id="ARBA00012122"/>
    </source>
</evidence>